<comment type="subcellular location">
    <subcellularLocation>
        <location evidence="1">Membrane</location>
    </subcellularLocation>
</comment>
<evidence type="ECO:0000313" key="8">
    <source>
        <dbReference type="Proteomes" id="UP001374803"/>
    </source>
</evidence>
<protein>
    <submittedName>
        <fullName evidence="7">BamA/TamA family outer membrane protein</fullName>
    </submittedName>
</protein>
<sequence length="713" mass="78881">MSSSILAFLAVLLLTLTGCTSIPKGRSAIDTVTIRGSSKVEDSDIEERLATAETPKFLGMFRGVVFEYELYDRFVFQRDLARVERFYRARGFYDAHARAGRITRISENHVRVEVVVEEGKAIVVHSVALHGIESLSPRESRAVRRAIRKTLPDDQPFDEDKYKDAEIQVVRALTDRGFAYAKADRDASVDLVAHTADVSFTVTLGKKVQFGEVTYEGNGDIPLEPVKRALDINPGEPYSTADLDAAQQALLDLQVFSSVEIIPDLEHPETGKVPLHVKLEPSKLRTIKLGGGIEFDKIRSDVHLLFGWEHHNYLGGLRTLSVQFRPGLVFYPLRADNIVMPRDFLPMEKLRIELRQPGFLEARTSGFIRPEFNVIPFIPPIDTKYIDTAPVIGYAEAKTAVGVDRTFGKIYAALVQSVNVAYPFSYLGEKDDALRTLVISGPELITNLDLRDNRVHPHKGFYLGNNLQVAGGIFGGHASDIKIQPDARAYIPLPHKITLAMRLSVGFLFPFNYGEVVRNKLGEELDPKNNAQRAERTRDFQIMYFRGLFSGGSSSNRGYALRSIGPHAIVPFLNPDLASLQLDEPECASVNTAGLPQIPQPQCGIAVGGFTLWETSLEVRVPLSGPLSTAAFCDASDVSPQRVSFRLDRPHLSCGLGIRYDTPVGPIRLDLGYRIPGLQVLKDLTPQEKFEEGDPGDILGIPIAIAFGIGESF</sequence>
<proteinExistence type="predicted"/>
<organism evidence="7 8">
    <name type="scientific">Pendulispora rubella</name>
    <dbReference type="NCBI Taxonomy" id="2741070"/>
    <lineage>
        <taxon>Bacteria</taxon>
        <taxon>Pseudomonadati</taxon>
        <taxon>Myxococcota</taxon>
        <taxon>Myxococcia</taxon>
        <taxon>Myxococcales</taxon>
        <taxon>Sorangiineae</taxon>
        <taxon>Pendulisporaceae</taxon>
        <taxon>Pendulispora</taxon>
    </lineage>
</organism>
<keyword evidence="8" id="KW-1185">Reference proteome</keyword>
<evidence type="ECO:0000256" key="4">
    <source>
        <dbReference type="ARBA" id="ARBA00023136"/>
    </source>
</evidence>
<dbReference type="PANTHER" id="PTHR12815:SF47">
    <property type="entry name" value="TRANSLOCATION AND ASSEMBLY MODULE SUBUNIT TAMA"/>
    <property type="match status" value="1"/>
</dbReference>
<feature type="domain" description="POTRA" evidence="6">
    <location>
        <begin position="206"/>
        <end position="282"/>
    </location>
</feature>
<gene>
    <name evidence="7" type="ORF">LVJ94_36705</name>
</gene>
<dbReference type="Gene3D" id="2.40.160.50">
    <property type="entry name" value="membrane protein fhac: a member of the omp85/tpsb transporter family"/>
    <property type="match status" value="1"/>
</dbReference>
<name>A0ABZ2KZN6_9BACT</name>
<dbReference type="Pfam" id="PF07244">
    <property type="entry name" value="POTRA"/>
    <property type="match status" value="2"/>
</dbReference>
<keyword evidence="3" id="KW-0732">Signal</keyword>
<dbReference type="InterPro" id="IPR039910">
    <property type="entry name" value="D15-like"/>
</dbReference>
<keyword evidence="4" id="KW-0472">Membrane</keyword>
<dbReference type="Proteomes" id="UP001374803">
    <property type="component" value="Chromosome"/>
</dbReference>
<dbReference type="InterPro" id="IPR034746">
    <property type="entry name" value="POTRA"/>
</dbReference>
<keyword evidence="5" id="KW-0998">Cell outer membrane</keyword>
<reference evidence="7" key="1">
    <citation type="submission" date="2021-12" db="EMBL/GenBank/DDBJ databases">
        <title>Discovery of the Pendulisporaceae a myxobacterial family with distinct sporulation behavior and unique specialized metabolism.</title>
        <authorList>
            <person name="Garcia R."/>
            <person name="Popoff A."/>
            <person name="Bader C.D."/>
            <person name="Loehr J."/>
            <person name="Walesch S."/>
            <person name="Walt C."/>
            <person name="Boldt J."/>
            <person name="Bunk B."/>
            <person name="Haeckl F.J.F.P.J."/>
            <person name="Gunesch A.P."/>
            <person name="Birkelbach J."/>
            <person name="Nuebel U."/>
            <person name="Pietschmann T."/>
            <person name="Bach T."/>
            <person name="Mueller R."/>
        </authorList>
    </citation>
    <scope>NUCLEOTIDE SEQUENCE</scope>
    <source>
        <strain evidence="7">MSr11367</strain>
    </source>
</reference>
<keyword evidence="2" id="KW-0812">Transmembrane</keyword>
<evidence type="ECO:0000259" key="6">
    <source>
        <dbReference type="PROSITE" id="PS51779"/>
    </source>
</evidence>
<accession>A0ABZ2KZN6</accession>
<evidence type="ECO:0000256" key="2">
    <source>
        <dbReference type="ARBA" id="ARBA00022692"/>
    </source>
</evidence>
<evidence type="ECO:0000256" key="5">
    <source>
        <dbReference type="ARBA" id="ARBA00023237"/>
    </source>
</evidence>
<dbReference type="PANTHER" id="PTHR12815">
    <property type="entry name" value="SORTING AND ASSEMBLY MACHINERY SAMM50 PROTEIN FAMILY MEMBER"/>
    <property type="match status" value="1"/>
</dbReference>
<evidence type="ECO:0000256" key="1">
    <source>
        <dbReference type="ARBA" id="ARBA00004370"/>
    </source>
</evidence>
<dbReference type="Pfam" id="PF01103">
    <property type="entry name" value="Omp85"/>
    <property type="match status" value="1"/>
</dbReference>
<dbReference type="Gene3D" id="3.10.20.310">
    <property type="entry name" value="membrane protein fhac"/>
    <property type="match status" value="2"/>
</dbReference>
<evidence type="ECO:0000256" key="3">
    <source>
        <dbReference type="ARBA" id="ARBA00022729"/>
    </source>
</evidence>
<dbReference type="RefSeq" id="WP_394832073.1">
    <property type="nucleotide sequence ID" value="NZ_CP089929.1"/>
</dbReference>
<dbReference type="InterPro" id="IPR000184">
    <property type="entry name" value="Bac_surfAg_D15"/>
</dbReference>
<dbReference type="EMBL" id="CP089983">
    <property type="protein sequence ID" value="WXB02445.1"/>
    <property type="molecule type" value="Genomic_DNA"/>
</dbReference>
<evidence type="ECO:0000313" key="7">
    <source>
        <dbReference type="EMBL" id="WXB02445.1"/>
    </source>
</evidence>
<dbReference type="PROSITE" id="PS51779">
    <property type="entry name" value="POTRA"/>
    <property type="match status" value="1"/>
</dbReference>
<dbReference type="InterPro" id="IPR010827">
    <property type="entry name" value="BamA/TamA_POTRA"/>
</dbReference>